<sequence>MNLKTMSSRRLFQLLDLFLGEPSLTFVLPLVMNR</sequence>
<dbReference type="EMBL" id="JABFAA010000009">
    <property type="protein sequence ID" value="MBA0692323.1"/>
    <property type="molecule type" value="Genomic_DNA"/>
</dbReference>
<evidence type="ECO:0000313" key="1">
    <source>
        <dbReference type="EMBL" id="MBA0692323.1"/>
    </source>
</evidence>
<comment type="caution">
    <text evidence="1">The sequence shown here is derived from an EMBL/GenBank/DDBJ whole genome shotgun (WGS) entry which is preliminary data.</text>
</comment>
<name>A0A7J8XYE7_GOSAI</name>
<proteinExistence type="predicted"/>
<accession>A0A7J8XYE7</accession>
<evidence type="ECO:0000313" key="2">
    <source>
        <dbReference type="Proteomes" id="UP000593577"/>
    </source>
</evidence>
<protein>
    <submittedName>
        <fullName evidence="1">Uncharacterized protein</fullName>
    </submittedName>
</protein>
<dbReference type="AlphaFoldDB" id="A0A7J8XYE7"/>
<organism evidence="1 2">
    <name type="scientific">Gossypium aridum</name>
    <name type="common">American cotton</name>
    <name type="synonym">Erioxylum aridum</name>
    <dbReference type="NCBI Taxonomy" id="34290"/>
    <lineage>
        <taxon>Eukaryota</taxon>
        <taxon>Viridiplantae</taxon>
        <taxon>Streptophyta</taxon>
        <taxon>Embryophyta</taxon>
        <taxon>Tracheophyta</taxon>
        <taxon>Spermatophyta</taxon>
        <taxon>Magnoliopsida</taxon>
        <taxon>eudicotyledons</taxon>
        <taxon>Gunneridae</taxon>
        <taxon>Pentapetalae</taxon>
        <taxon>rosids</taxon>
        <taxon>malvids</taxon>
        <taxon>Malvales</taxon>
        <taxon>Malvaceae</taxon>
        <taxon>Malvoideae</taxon>
        <taxon>Gossypium</taxon>
    </lineage>
</organism>
<reference evidence="1 2" key="1">
    <citation type="journal article" date="2019" name="Genome Biol. Evol.">
        <title>Insights into the evolution of the New World diploid cottons (Gossypium, subgenus Houzingenia) based on genome sequencing.</title>
        <authorList>
            <person name="Grover C.E."/>
            <person name="Arick M.A. 2nd"/>
            <person name="Thrash A."/>
            <person name="Conover J.L."/>
            <person name="Sanders W.S."/>
            <person name="Peterson D.G."/>
            <person name="Frelichowski J.E."/>
            <person name="Scheffler J.A."/>
            <person name="Scheffler B.E."/>
            <person name="Wendel J.F."/>
        </authorList>
    </citation>
    <scope>NUCLEOTIDE SEQUENCE [LARGE SCALE GENOMIC DNA]</scope>
    <source>
        <strain evidence="1">185</strain>
        <tissue evidence="1">Leaf</tissue>
    </source>
</reference>
<dbReference type="Proteomes" id="UP000593577">
    <property type="component" value="Unassembled WGS sequence"/>
</dbReference>
<keyword evidence="2" id="KW-1185">Reference proteome</keyword>
<gene>
    <name evidence="1" type="ORF">Goari_009894</name>
</gene>